<evidence type="ECO:0000313" key="1">
    <source>
        <dbReference type="EMBL" id="AQZ51934.1"/>
    </source>
</evidence>
<dbReference type="InterPro" id="IPR021505">
    <property type="entry name" value="Phage_B3_Orf6"/>
</dbReference>
<dbReference type="Pfam" id="PF11363">
    <property type="entry name" value="DUF3164"/>
    <property type="match status" value="1"/>
</dbReference>
<dbReference type="AlphaFoldDB" id="A0A1U9Z2P7"/>
<gene>
    <name evidence="1" type="ORF">Mame_02608</name>
</gene>
<keyword evidence="2" id="KW-1185">Reference proteome</keyword>
<dbReference type="Proteomes" id="UP000191135">
    <property type="component" value="Chromosome"/>
</dbReference>
<dbReference type="eggNOG" id="ENOG502ZBJ1">
    <property type="taxonomic scope" value="Bacteria"/>
</dbReference>
<proteinExistence type="predicted"/>
<dbReference type="STRING" id="1122214.Mame_02608"/>
<dbReference type="KEGG" id="mmed:Mame_02608"/>
<name>A0A1U9Z2P7_9HYPH</name>
<sequence>MNAMEACILENEERQVRVAEIGGARYVEDVRGRFVPEALYQAQVREIGTGVMLVNGRDFMTDASARLVPLDMVKPQHKLEDEVVRKVIAFAFDLSAQISRFLEHTMIDLDGFDALLAQEYEVTKGGKKGNRTYQSYDGLLKVQVQVAERIDFGPELQIAKGLIDECLNEWSAESRPEIQAIVTRAFNTDKEGQINRAEIFGLLRHNIEDARWQRAMGAIRDAMRVTGSKQYVRFYHRRTVEDRWQAITIDLARAGA</sequence>
<organism evidence="1 2">
    <name type="scientific">Martelella mediterranea DSM 17316</name>
    <dbReference type="NCBI Taxonomy" id="1122214"/>
    <lineage>
        <taxon>Bacteria</taxon>
        <taxon>Pseudomonadati</taxon>
        <taxon>Pseudomonadota</taxon>
        <taxon>Alphaproteobacteria</taxon>
        <taxon>Hyphomicrobiales</taxon>
        <taxon>Aurantimonadaceae</taxon>
        <taxon>Martelella</taxon>
    </lineage>
</organism>
<reference evidence="1 2" key="1">
    <citation type="submission" date="2017-03" db="EMBL/GenBank/DDBJ databases">
        <title>Foreign affairs: Plasmid Transfer between Roseobacters and Rhizobia.</title>
        <authorList>
            <person name="Bartling P."/>
            <person name="Bunk B."/>
            <person name="Overmann J."/>
            <person name="Brinkmann H."/>
            <person name="Petersen J."/>
        </authorList>
    </citation>
    <scope>NUCLEOTIDE SEQUENCE [LARGE SCALE GENOMIC DNA]</scope>
    <source>
        <strain evidence="1 2">MACL11</strain>
    </source>
</reference>
<protein>
    <recommendedName>
        <fullName evidence="3">Sulfate transporter</fullName>
    </recommendedName>
</protein>
<evidence type="ECO:0000313" key="2">
    <source>
        <dbReference type="Proteomes" id="UP000191135"/>
    </source>
</evidence>
<accession>A0A1U9Z2P7</accession>
<dbReference type="EMBL" id="CP020330">
    <property type="protein sequence ID" value="AQZ51934.1"/>
    <property type="molecule type" value="Genomic_DNA"/>
</dbReference>
<evidence type="ECO:0008006" key="3">
    <source>
        <dbReference type="Google" id="ProtNLM"/>
    </source>
</evidence>